<accession>A0A5B7EET5</accession>
<dbReference type="OrthoDB" id="6776738at2759"/>
<keyword evidence="2" id="KW-1185">Reference proteome</keyword>
<comment type="caution">
    <text evidence="1">The sequence shown here is derived from an EMBL/GenBank/DDBJ whole genome shotgun (WGS) entry which is preliminary data.</text>
</comment>
<name>A0A5B7EET5_PORTR</name>
<dbReference type="AlphaFoldDB" id="A0A5B7EET5"/>
<reference evidence="1 2" key="1">
    <citation type="submission" date="2019-05" db="EMBL/GenBank/DDBJ databases">
        <title>Another draft genome of Portunus trituberculatus and its Hox gene families provides insights of decapod evolution.</title>
        <authorList>
            <person name="Jeong J.-H."/>
            <person name="Song I."/>
            <person name="Kim S."/>
            <person name="Choi T."/>
            <person name="Kim D."/>
            <person name="Ryu S."/>
            <person name="Kim W."/>
        </authorList>
    </citation>
    <scope>NUCLEOTIDE SEQUENCE [LARGE SCALE GENOMIC DNA]</scope>
    <source>
        <tissue evidence="1">Muscle</tissue>
    </source>
</reference>
<sequence length="465" mass="51096">MLCGGSLYIKPVGIVELILTAPELVDASLVLELEQVASSSEPANPQDTSHACLMLSASVATAFLYYKTGKYQDGVRLVQEALQSEVLAKRTIKTTEVQTLVHLVASLYAWLPPWLLNPVPALPAPCFSLALLACREANALVIMALTDSNTDIICWRHRVASLLLTTTSWLGHLSITTAQPRIARAYIEKSLQFSQQLILPLRIAECLELLARVDVLCDQLEDCRVKVDSLEALLRTHPSSQQELVDLLPEFTKLSISKPSKVTKKRGPEIFCDPMGGSGERMRTESGAQDLHLKRCLPFQAGQEEVAISSPSVGQLDNVAVVSFSACPSRGMHCVLCATPIIHHLRISTAILLALLHAQSGRFQAAQKCLDQAWQMYADIADKAEEVSSYMASFLKRDVKEWVMSPSMFVSSRLNLVHLQTFHAQAECLALERKWEKALAVNMECLQILATKKSQVSGTQPGPAL</sequence>
<gene>
    <name evidence="1" type="ORF">E2C01_026191</name>
</gene>
<organism evidence="1 2">
    <name type="scientific">Portunus trituberculatus</name>
    <name type="common">Swimming crab</name>
    <name type="synonym">Neptunus trituberculatus</name>
    <dbReference type="NCBI Taxonomy" id="210409"/>
    <lineage>
        <taxon>Eukaryota</taxon>
        <taxon>Metazoa</taxon>
        <taxon>Ecdysozoa</taxon>
        <taxon>Arthropoda</taxon>
        <taxon>Crustacea</taxon>
        <taxon>Multicrustacea</taxon>
        <taxon>Malacostraca</taxon>
        <taxon>Eumalacostraca</taxon>
        <taxon>Eucarida</taxon>
        <taxon>Decapoda</taxon>
        <taxon>Pleocyemata</taxon>
        <taxon>Brachyura</taxon>
        <taxon>Eubrachyura</taxon>
        <taxon>Portunoidea</taxon>
        <taxon>Portunidae</taxon>
        <taxon>Portuninae</taxon>
        <taxon>Portunus</taxon>
    </lineage>
</organism>
<dbReference type="EMBL" id="VSRR010002710">
    <property type="protein sequence ID" value="MPC32860.1"/>
    <property type="molecule type" value="Genomic_DNA"/>
</dbReference>
<evidence type="ECO:0000313" key="2">
    <source>
        <dbReference type="Proteomes" id="UP000324222"/>
    </source>
</evidence>
<evidence type="ECO:0000313" key="1">
    <source>
        <dbReference type="EMBL" id="MPC32860.1"/>
    </source>
</evidence>
<dbReference type="Proteomes" id="UP000324222">
    <property type="component" value="Unassembled WGS sequence"/>
</dbReference>
<proteinExistence type="predicted"/>
<protein>
    <submittedName>
        <fullName evidence="1">Uncharacterized protein</fullName>
    </submittedName>
</protein>